<keyword evidence="1" id="KW-0547">Nucleotide-binding</keyword>
<evidence type="ECO:0000313" key="4">
    <source>
        <dbReference type="Proteomes" id="UP000318995"/>
    </source>
</evidence>
<dbReference type="GO" id="GO:0046872">
    <property type="term" value="F:metal ion binding"/>
    <property type="evidence" value="ECO:0007669"/>
    <property type="project" value="InterPro"/>
</dbReference>
<dbReference type="GO" id="GO:0018169">
    <property type="term" value="F:ribosomal S6-glutamic acid ligase activity"/>
    <property type="evidence" value="ECO:0007669"/>
    <property type="project" value="TreeGrafter"/>
</dbReference>
<proteinExistence type="predicted"/>
<dbReference type="PROSITE" id="PS50975">
    <property type="entry name" value="ATP_GRASP"/>
    <property type="match status" value="1"/>
</dbReference>
<keyword evidence="3" id="KW-0689">Ribosomal protein</keyword>
<dbReference type="InterPro" id="IPR011761">
    <property type="entry name" value="ATP-grasp"/>
</dbReference>
<dbReference type="AlphaFoldDB" id="A0A5C5VYK7"/>
<dbReference type="GO" id="GO:0005737">
    <property type="term" value="C:cytoplasm"/>
    <property type="evidence" value="ECO:0007669"/>
    <property type="project" value="TreeGrafter"/>
</dbReference>
<keyword evidence="3" id="KW-0436">Ligase</keyword>
<keyword evidence="4" id="KW-1185">Reference proteome</keyword>
<accession>A0A5C5VYK7</accession>
<sequence>MQRFFASPSDLRASGILGINRRNLSYIIDSNPRGLYPRVDNKLITKTICEANGIPVPETYNVLTSHGDVKRFPEAIRGRNDFVVKPARGAAGRGVLVIGESVGNLYITPGGRRVTVSDLRYHLSAVLSGLYSLGGGMDAAIVEHRIVTHPVLQSVAIEGTPDIRVILYRCVPVMAMVRLPTTASGGRANLHQGAIAAAVDMTTGRTFGGVSKGRMVDVHPDTEVSISGIEIPSWDQLLDASMRLAEALELGYIGVDFVVDAEKGPVVLEANARPGLAIQVAHRRGIRPALERVAAATPDELHGKGRLALIAEITDEARRHARRREGL</sequence>
<evidence type="ECO:0000313" key="3">
    <source>
        <dbReference type="EMBL" id="TWT42839.1"/>
    </source>
</evidence>
<name>A0A5C5VYK7_9BACT</name>
<dbReference type="PANTHER" id="PTHR21621">
    <property type="entry name" value="RIBOSOMAL PROTEIN S6 MODIFICATION PROTEIN"/>
    <property type="match status" value="1"/>
</dbReference>
<dbReference type="RefSeq" id="WP_146574714.1">
    <property type="nucleotide sequence ID" value="NZ_SJPH01000005.1"/>
</dbReference>
<comment type="caution">
    <text evidence="3">The sequence shown here is derived from an EMBL/GenBank/DDBJ whole genome shotgun (WGS) entry which is preliminary data.</text>
</comment>
<dbReference type="InterPro" id="IPR011758">
    <property type="entry name" value="RimK-rel_E_lig"/>
</dbReference>
<evidence type="ECO:0000259" key="2">
    <source>
        <dbReference type="PROSITE" id="PS50975"/>
    </source>
</evidence>
<dbReference type="NCBIfam" id="TIGR02291">
    <property type="entry name" value="rimK_rel_E_lig"/>
    <property type="match status" value="1"/>
</dbReference>
<dbReference type="Gene3D" id="3.30.470.20">
    <property type="entry name" value="ATP-grasp fold, B domain"/>
    <property type="match status" value="1"/>
</dbReference>
<dbReference type="Proteomes" id="UP000318995">
    <property type="component" value="Unassembled WGS sequence"/>
</dbReference>
<feature type="domain" description="ATP-grasp" evidence="2">
    <location>
        <begin position="46"/>
        <end position="297"/>
    </location>
</feature>
<keyword evidence="1" id="KW-0067">ATP-binding</keyword>
<dbReference type="GO" id="GO:0009432">
    <property type="term" value="P:SOS response"/>
    <property type="evidence" value="ECO:0007669"/>
    <property type="project" value="TreeGrafter"/>
</dbReference>
<dbReference type="GO" id="GO:0005524">
    <property type="term" value="F:ATP binding"/>
    <property type="evidence" value="ECO:0007669"/>
    <property type="project" value="UniProtKB-UniRule"/>
</dbReference>
<dbReference type="Pfam" id="PF14397">
    <property type="entry name" value="ATPgrasp_ST"/>
    <property type="match status" value="1"/>
</dbReference>
<gene>
    <name evidence="3" type="primary">rimK_1</name>
    <name evidence="3" type="ORF">Pla111_24770</name>
</gene>
<dbReference type="GO" id="GO:0005840">
    <property type="term" value="C:ribosome"/>
    <property type="evidence" value="ECO:0007669"/>
    <property type="project" value="UniProtKB-KW"/>
</dbReference>
<dbReference type="OrthoDB" id="336227at2"/>
<dbReference type="SUPFAM" id="SSF56059">
    <property type="entry name" value="Glutathione synthetase ATP-binding domain-like"/>
    <property type="match status" value="1"/>
</dbReference>
<evidence type="ECO:0000256" key="1">
    <source>
        <dbReference type="PROSITE-ProRule" id="PRU00409"/>
    </source>
</evidence>
<dbReference type="PANTHER" id="PTHR21621:SF0">
    <property type="entry name" value="BETA-CITRYLGLUTAMATE SYNTHASE B-RELATED"/>
    <property type="match status" value="1"/>
</dbReference>
<reference evidence="3 4" key="1">
    <citation type="submission" date="2019-02" db="EMBL/GenBank/DDBJ databases">
        <title>Deep-cultivation of Planctomycetes and their phenomic and genomic characterization uncovers novel biology.</title>
        <authorList>
            <person name="Wiegand S."/>
            <person name="Jogler M."/>
            <person name="Boedeker C."/>
            <person name="Pinto D."/>
            <person name="Vollmers J."/>
            <person name="Rivas-Marin E."/>
            <person name="Kohn T."/>
            <person name="Peeters S.H."/>
            <person name="Heuer A."/>
            <person name="Rast P."/>
            <person name="Oberbeckmann S."/>
            <person name="Bunk B."/>
            <person name="Jeske O."/>
            <person name="Meyerdierks A."/>
            <person name="Storesund J.E."/>
            <person name="Kallscheuer N."/>
            <person name="Luecker S."/>
            <person name="Lage O.M."/>
            <person name="Pohl T."/>
            <person name="Merkel B.J."/>
            <person name="Hornburger P."/>
            <person name="Mueller R.-W."/>
            <person name="Bruemmer F."/>
            <person name="Labrenz M."/>
            <person name="Spormann A.M."/>
            <person name="Op Den Camp H."/>
            <person name="Overmann J."/>
            <person name="Amann R."/>
            <person name="Jetten M.S.M."/>
            <person name="Mascher T."/>
            <person name="Medema M.H."/>
            <person name="Devos D.P."/>
            <person name="Kaster A.-K."/>
            <person name="Ovreas L."/>
            <person name="Rohde M."/>
            <person name="Galperin M.Y."/>
            <person name="Jogler C."/>
        </authorList>
    </citation>
    <scope>NUCLEOTIDE SEQUENCE [LARGE SCALE GENOMIC DNA]</scope>
    <source>
        <strain evidence="3 4">Pla111</strain>
    </source>
</reference>
<dbReference type="InterPro" id="IPR039523">
    <property type="entry name" value="RimK-rel_E_lig_ATP-grasp"/>
</dbReference>
<dbReference type="EMBL" id="SJPH01000005">
    <property type="protein sequence ID" value="TWT42839.1"/>
    <property type="molecule type" value="Genomic_DNA"/>
</dbReference>
<keyword evidence="3" id="KW-0687">Ribonucleoprotein</keyword>
<protein>
    <submittedName>
        <fullName evidence="3">Ribosomal protein S6--L-glutamate ligase</fullName>
    </submittedName>
</protein>
<organism evidence="3 4">
    <name type="scientific">Botrimarina hoheduenensis</name>
    <dbReference type="NCBI Taxonomy" id="2528000"/>
    <lineage>
        <taxon>Bacteria</taxon>
        <taxon>Pseudomonadati</taxon>
        <taxon>Planctomycetota</taxon>
        <taxon>Planctomycetia</taxon>
        <taxon>Pirellulales</taxon>
        <taxon>Lacipirellulaceae</taxon>
        <taxon>Botrimarina</taxon>
    </lineage>
</organism>